<dbReference type="SUPFAM" id="SSF81296">
    <property type="entry name" value="E set domains"/>
    <property type="match status" value="2"/>
</dbReference>
<keyword evidence="3" id="KW-1185">Reference proteome</keyword>
<sequence length="290" mass="32717">MSLQPRLNTRTIQILGLVGMLSATAVFAADDGDVQASRQATQSENFDLTSDQLEAGREAKPNVIYGYKLDTMRKAEKPAFVTLIDAHSYARGQALAQRGVLFTYQNRAAREVRFVADIPGMSPQPMRRNQYGVWIYYYVPPEIVHAAPTKKVRYKFWVDGLFTVDDTHEQHEKDSSGTIASVFHLLHDHFAASSGVFVLDTPVNHGREVLFRIPAGDAETASVAGDFNRWSGQRDYLVRSEEGYFELKKIIPPGEYTFLYRVDGKLTQKVSTAKSRMHPVYGRVNYFVVK</sequence>
<dbReference type="RefSeq" id="WP_014801748.1">
    <property type="nucleotide sequence ID" value="NC_018020.1"/>
</dbReference>
<name>I4B1S3_TURPD</name>
<dbReference type="InterPro" id="IPR013783">
    <property type="entry name" value="Ig-like_fold"/>
</dbReference>
<keyword evidence="1" id="KW-0732">Signal</keyword>
<dbReference type="OrthoDB" id="5451596at2"/>
<dbReference type="AlphaFoldDB" id="I4B1S3"/>
<protein>
    <submittedName>
        <fullName evidence="2">Uncharacterized protein</fullName>
    </submittedName>
</protein>
<feature type="chain" id="PRO_5003686331" evidence="1">
    <location>
        <begin position="29"/>
        <end position="290"/>
    </location>
</feature>
<dbReference type="InterPro" id="IPR014756">
    <property type="entry name" value="Ig_E-set"/>
</dbReference>
<dbReference type="Gene3D" id="2.60.40.10">
    <property type="entry name" value="Immunoglobulins"/>
    <property type="match status" value="2"/>
</dbReference>
<dbReference type="EMBL" id="CP002959">
    <property type="protein sequence ID" value="AFM11230.1"/>
    <property type="molecule type" value="Genomic_DNA"/>
</dbReference>
<dbReference type="HOGENOM" id="CLU_982799_0_0_12"/>
<dbReference type="KEGG" id="tpx:Turpa_0578"/>
<dbReference type="Proteomes" id="UP000006048">
    <property type="component" value="Chromosome"/>
</dbReference>
<accession>I4B1S3</accession>
<organism evidence="2 3">
    <name type="scientific">Turneriella parva (strain ATCC BAA-1111 / DSM 21527 / NCTC 11395 / H)</name>
    <name type="common">Leptospira parva</name>
    <dbReference type="NCBI Taxonomy" id="869212"/>
    <lineage>
        <taxon>Bacteria</taxon>
        <taxon>Pseudomonadati</taxon>
        <taxon>Spirochaetota</taxon>
        <taxon>Spirochaetia</taxon>
        <taxon>Leptospirales</taxon>
        <taxon>Leptospiraceae</taxon>
        <taxon>Turneriella</taxon>
    </lineage>
</organism>
<evidence type="ECO:0000313" key="2">
    <source>
        <dbReference type="EMBL" id="AFM11230.1"/>
    </source>
</evidence>
<reference evidence="2 3" key="1">
    <citation type="submission" date="2012-06" db="EMBL/GenBank/DDBJ databases">
        <title>The complete chromosome of genome of Turneriella parva DSM 21527.</title>
        <authorList>
            <consortium name="US DOE Joint Genome Institute (JGI-PGF)"/>
            <person name="Lucas S."/>
            <person name="Han J."/>
            <person name="Lapidus A."/>
            <person name="Bruce D."/>
            <person name="Goodwin L."/>
            <person name="Pitluck S."/>
            <person name="Peters L."/>
            <person name="Kyrpides N."/>
            <person name="Mavromatis K."/>
            <person name="Ivanova N."/>
            <person name="Mikhailova N."/>
            <person name="Chertkov O."/>
            <person name="Detter J.C."/>
            <person name="Tapia R."/>
            <person name="Han C."/>
            <person name="Land M."/>
            <person name="Hauser L."/>
            <person name="Markowitz V."/>
            <person name="Cheng J.-F."/>
            <person name="Hugenholtz P."/>
            <person name="Woyke T."/>
            <person name="Wu D."/>
            <person name="Gronow S."/>
            <person name="Wellnitz S."/>
            <person name="Brambilla E."/>
            <person name="Klenk H.-P."/>
            <person name="Eisen J.A."/>
        </authorList>
    </citation>
    <scope>NUCLEOTIDE SEQUENCE [LARGE SCALE GENOMIC DNA]</scope>
    <source>
        <strain evidence="3">ATCC BAA-1111 / DSM 21527 / NCTC 11395 / H</strain>
    </source>
</reference>
<feature type="signal peptide" evidence="1">
    <location>
        <begin position="1"/>
        <end position="28"/>
    </location>
</feature>
<proteinExistence type="predicted"/>
<dbReference type="STRING" id="869212.Turpa_0578"/>
<evidence type="ECO:0000256" key="1">
    <source>
        <dbReference type="SAM" id="SignalP"/>
    </source>
</evidence>
<evidence type="ECO:0000313" key="3">
    <source>
        <dbReference type="Proteomes" id="UP000006048"/>
    </source>
</evidence>
<gene>
    <name evidence="2" type="ordered locus">Turpa_0578</name>
</gene>